<feature type="compositionally biased region" description="Polar residues" evidence="1">
    <location>
        <begin position="1"/>
        <end position="17"/>
    </location>
</feature>
<gene>
    <name evidence="2" type="primary">PLESTBF000614</name>
    <name evidence="2" type="ORF">PLESTB_001243000</name>
</gene>
<name>A0A9W6F5T2_9CHLO</name>
<evidence type="ECO:0000313" key="2">
    <source>
        <dbReference type="EMBL" id="GLC57583.1"/>
    </source>
</evidence>
<evidence type="ECO:0000256" key="1">
    <source>
        <dbReference type="SAM" id="MobiDB-lite"/>
    </source>
</evidence>
<dbReference type="AlphaFoldDB" id="A0A9W6F5T2"/>
<sequence length="121" mass="11963">MHTQTCASGLTAASGTQEAMVRQHQQAGTGVPTPAVAPAARGDQAAAATPATAADAPTDDLPARETAGGHLASHGGSGHTFRGSAGHSTAWHGQCWSARRPSGVCLGGGRHTCRPSGACLD</sequence>
<accession>A0A9W6F5T2</accession>
<organism evidence="2 3">
    <name type="scientific">Pleodorina starrii</name>
    <dbReference type="NCBI Taxonomy" id="330485"/>
    <lineage>
        <taxon>Eukaryota</taxon>
        <taxon>Viridiplantae</taxon>
        <taxon>Chlorophyta</taxon>
        <taxon>core chlorophytes</taxon>
        <taxon>Chlorophyceae</taxon>
        <taxon>CS clade</taxon>
        <taxon>Chlamydomonadales</taxon>
        <taxon>Volvocaceae</taxon>
        <taxon>Pleodorina</taxon>
    </lineage>
</organism>
<dbReference type="Proteomes" id="UP001165080">
    <property type="component" value="Unassembled WGS sequence"/>
</dbReference>
<reference evidence="2 3" key="1">
    <citation type="journal article" date="2023" name="Commun. Biol.">
        <title>Reorganization of the ancestral sex-determining regions during the evolution of trioecy in Pleodorina starrii.</title>
        <authorList>
            <person name="Takahashi K."/>
            <person name="Suzuki S."/>
            <person name="Kawai-Toyooka H."/>
            <person name="Yamamoto K."/>
            <person name="Hamaji T."/>
            <person name="Ootsuki R."/>
            <person name="Yamaguchi H."/>
            <person name="Kawachi M."/>
            <person name="Higashiyama T."/>
            <person name="Nozaki H."/>
        </authorList>
    </citation>
    <scope>NUCLEOTIDE SEQUENCE [LARGE SCALE GENOMIC DNA]</scope>
    <source>
        <strain evidence="2 3">NIES-4479</strain>
    </source>
</reference>
<keyword evidence="3" id="KW-1185">Reference proteome</keyword>
<comment type="caution">
    <text evidence="2">The sequence shown here is derived from an EMBL/GenBank/DDBJ whole genome shotgun (WGS) entry which is preliminary data.</text>
</comment>
<feature type="region of interest" description="Disordered" evidence="1">
    <location>
        <begin position="1"/>
        <end position="92"/>
    </location>
</feature>
<evidence type="ECO:0000313" key="3">
    <source>
        <dbReference type="Proteomes" id="UP001165080"/>
    </source>
</evidence>
<protein>
    <submittedName>
        <fullName evidence="2">Uncharacterized protein</fullName>
    </submittedName>
</protein>
<feature type="compositionally biased region" description="Low complexity" evidence="1">
    <location>
        <begin position="27"/>
        <end position="60"/>
    </location>
</feature>
<dbReference type="EMBL" id="BRXU01000019">
    <property type="protein sequence ID" value="GLC57583.1"/>
    <property type="molecule type" value="Genomic_DNA"/>
</dbReference>
<proteinExistence type="predicted"/>